<keyword evidence="2" id="KW-0560">Oxidoreductase</keyword>
<protein>
    <recommendedName>
        <fullName evidence="3">D-isomer specific 2-hydroxyacid dehydrogenase NAD-binding domain-containing protein</fullName>
    </recommendedName>
</protein>
<comment type="similarity">
    <text evidence="1">Belongs to the D-isomer specific 2-hydroxyacid dehydrogenase family.</text>
</comment>
<evidence type="ECO:0000259" key="3">
    <source>
        <dbReference type="Pfam" id="PF02826"/>
    </source>
</evidence>
<dbReference type="GO" id="GO:0005829">
    <property type="term" value="C:cytosol"/>
    <property type="evidence" value="ECO:0007669"/>
    <property type="project" value="TreeGrafter"/>
</dbReference>
<evidence type="ECO:0000256" key="1">
    <source>
        <dbReference type="ARBA" id="ARBA00005854"/>
    </source>
</evidence>
<organism evidence="4 5">
    <name type="scientific">Aspergillus tamarii</name>
    <dbReference type="NCBI Taxonomy" id="41984"/>
    <lineage>
        <taxon>Eukaryota</taxon>
        <taxon>Fungi</taxon>
        <taxon>Dikarya</taxon>
        <taxon>Ascomycota</taxon>
        <taxon>Pezizomycotina</taxon>
        <taxon>Eurotiomycetes</taxon>
        <taxon>Eurotiomycetidae</taxon>
        <taxon>Eurotiales</taxon>
        <taxon>Aspergillaceae</taxon>
        <taxon>Aspergillus</taxon>
        <taxon>Aspergillus subgen. Circumdati</taxon>
    </lineage>
</organism>
<keyword evidence="5" id="KW-1185">Reference proteome</keyword>
<dbReference type="Gene3D" id="3.40.50.720">
    <property type="entry name" value="NAD(P)-binding Rossmann-like Domain"/>
    <property type="match status" value="3"/>
</dbReference>
<dbReference type="PANTHER" id="PTHR10996:SF257">
    <property type="entry name" value="GLYOXYLATE REDUCTASE 1"/>
    <property type="match status" value="1"/>
</dbReference>
<feature type="domain" description="D-isomer specific 2-hydroxyacid dehydrogenase NAD-binding" evidence="3">
    <location>
        <begin position="110"/>
        <end position="268"/>
    </location>
</feature>
<dbReference type="GO" id="GO:0016618">
    <property type="term" value="F:hydroxypyruvate reductase [NAD(P)H] activity"/>
    <property type="evidence" value="ECO:0007669"/>
    <property type="project" value="TreeGrafter"/>
</dbReference>
<dbReference type="InterPro" id="IPR006140">
    <property type="entry name" value="D-isomer_DH_NAD-bd"/>
</dbReference>
<dbReference type="Pfam" id="PF02826">
    <property type="entry name" value="2-Hacid_dh_C"/>
    <property type="match status" value="1"/>
</dbReference>
<dbReference type="Proteomes" id="UP000326950">
    <property type="component" value="Unassembled WGS sequence"/>
</dbReference>
<dbReference type="GO" id="GO:0030267">
    <property type="term" value="F:glyoxylate reductase (NADPH) activity"/>
    <property type="evidence" value="ECO:0007669"/>
    <property type="project" value="TreeGrafter"/>
</dbReference>
<dbReference type="GO" id="GO:0051287">
    <property type="term" value="F:NAD binding"/>
    <property type="evidence" value="ECO:0007669"/>
    <property type="project" value="InterPro"/>
</dbReference>
<dbReference type="AlphaFoldDB" id="A0A5N6UUH6"/>
<dbReference type="InterPro" id="IPR036291">
    <property type="entry name" value="NAD(P)-bd_dom_sf"/>
</dbReference>
<dbReference type="EMBL" id="ML738630">
    <property type="protein sequence ID" value="KAE8162295.1"/>
    <property type="molecule type" value="Genomic_DNA"/>
</dbReference>
<accession>A0A5N6UUH6</accession>
<name>A0A5N6UUH6_ASPTM</name>
<dbReference type="PANTHER" id="PTHR10996">
    <property type="entry name" value="2-HYDROXYACID DEHYDROGENASE-RELATED"/>
    <property type="match status" value="1"/>
</dbReference>
<dbReference type="SUPFAM" id="SSF51735">
    <property type="entry name" value="NAD(P)-binding Rossmann-fold domains"/>
    <property type="match status" value="1"/>
</dbReference>
<evidence type="ECO:0000313" key="5">
    <source>
        <dbReference type="Proteomes" id="UP000326950"/>
    </source>
</evidence>
<dbReference type="InterPro" id="IPR050223">
    <property type="entry name" value="D-isomer_2-hydroxyacid_DH"/>
</dbReference>
<sequence>MATIAKHTATSIRPKPSVFLIDKYHCTSEWSKLQTKYKTYQFTGNRQQFLQSCQSGTCDGVAALYRTNSTLETRPFNKELIHALPPTLGGKQISNVPNVVTDATADVAMFLMLGALRQATITLASTRKEWKGDTPLGRDHGGKMLGILGVDAIAHRARAFGLKIIYHNRSKLPRDKAGRDTCTFSISTALIYQPQRKTRHTISKAELEKMKDDVVIVNTARGSLPDEAALAEALQTGKVTSVGLDVFVNEPIIHPGLLHNNRVMILHHWDDHT</sequence>
<evidence type="ECO:0000313" key="4">
    <source>
        <dbReference type="EMBL" id="KAE8162295.1"/>
    </source>
</evidence>
<proteinExistence type="inferred from homology"/>
<reference evidence="4 5" key="1">
    <citation type="submission" date="2019-04" db="EMBL/GenBank/DDBJ databases">
        <title>Friends and foes A comparative genomics study of 23 Aspergillus species from section Flavi.</title>
        <authorList>
            <consortium name="DOE Joint Genome Institute"/>
            <person name="Kjaerbolling I."/>
            <person name="Vesth T."/>
            <person name="Frisvad J.C."/>
            <person name="Nybo J.L."/>
            <person name="Theobald S."/>
            <person name="Kildgaard S."/>
            <person name="Isbrandt T."/>
            <person name="Kuo A."/>
            <person name="Sato A."/>
            <person name="Lyhne E.K."/>
            <person name="Kogle M.E."/>
            <person name="Wiebenga A."/>
            <person name="Kun R.S."/>
            <person name="Lubbers R.J."/>
            <person name="Makela M.R."/>
            <person name="Barry K."/>
            <person name="Chovatia M."/>
            <person name="Clum A."/>
            <person name="Daum C."/>
            <person name="Haridas S."/>
            <person name="He G."/>
            <person name="LaButti K."/>
            <person name="Lipzen A."/>
            <person name="Mondo S."/>
            <person name="Riley R."/>
            <person name="Salamov A."/>
            <person name="Simmons B.A."/>
            <person name="Magnuson J.K."/>
            <person name="Henrissat B."/>
            <person name="Mortensen U.H."/>
            <person name="Larsen T.O."/>
            <person name="Devries R.P."/>
            <person name="Grigoriev I.V."/>
            <person name="Machida M."/>
            <person name="Baker S.E."/>
            <person name="Andersen M.R."/>
        </authorList>
    </citation>
    <scope>NUCLEOTIDE SEQUENCE [LARGE SCALE GENOMIC DNA]</scope>
    <source>
        <strain evidence="4 5">CBS 117626</strain>
    </source>
</reference>
<evidence type="ECO:0000256" key="2">
    <source>
        <dbReference type="ARBA" id="ARBA00023002"/>
    </source>
</evidence>
<dbReference type="OrthoDB" id="9991913at2759"/>
<gene>
    <name evidence="4" type="ORF">BDV40DRAFT_312468</name>
</gene>